<dbReference type="eggNOG" id="COG4799">
    <property type="taxonomic scope" value="Bacteria"/>
</dbReference>
<dbReference type="KEGG" id="crd:CRES_1752"/>
<dbReference type="InterPro" id="IPR029045">
    <property type="entry name" value="ClpP/crotonase-like_dom_sf"/>
</dbReference>
<keyword evidence="5" id="KW-0436">Ligase</keyword>
<dbReference type="Pfam" id="PF01039">
    <property type="entry name" value="Carboxyl_trans"/>
    <property type="match status" value="1"/>
</dbReference>
<dbReference type="InterPro" id="IPR011763">
    <property type="entry name" value="COA_CT_C"/>
</dbReference>
<dbReference type="OrthoDB" id="4434131at2"/>
<dbReference type="Proteomes" id="UP000000492">
    <property type="component" value="Chromosome"/>
</dbReference>
<dbReference type="PANTHER" id="PTHR43842">
    <property type="entry name" value="PROPIONYL-COA CARBOXYLASE BETA CHAIN"/>
    <property type="match status" value="1"/>
</dbReference>
<dbReference type="PANTHER" id="PTHR43842:SF2">
    <property type="entry name" value="PROPIONYL-COA CARBOXYLASE BETA CHAIN, MITOCHONDRIAL"/>
    <property type="match status" value="1"/>
</dbReference>
<organism evidence="5 6">
    <name type="scientific">Corynebacterium resistens (strain DSM 45100 / JCM 12819 / GTC 2026 / SICGH 158)</name>
    <dbReference type="NCBI Taxonomy" id="662755"/>
    <lineage>
        <taxon>Bacteria</taxon>
        <taxon>Bacillati</taxon>
        <taxon>Actinomycetota</taxon>
        <taxon>Actinomycetes</taxon>
        <taxon>Mycobacteriales</taxon>
        <taxon>Corynebacteriaceae</taxon>
        <taxon>Corynebacterium</taxon>
    </lineage>
</organism>
<proteinExistence type="inferred from homology"/>
<evidence type="ECO:0000259" key="4">
    <source>
        <dbReference type="PROSITE" id="PS50989"/>
    </source>
</evidence>
<dbReference type="InterPro" id="IPR011762">
    <property type="entry name" value="COA_CT_N"/>
</dbReference>
<feature type="region of interest" description="Disordered" evidence="2">
    <location>
        <begin position="250"/>
        <end position="269"/>
    </location>
</feature>
<comment type="similarity">
    <text evidence="1">Belongs to the AccD/PCCB family.</text>
</comment>
<evidence type="ECO:0000259" key="3">
    <source>
        <dbReference type="PROSITE" id="PS50980"/>
    </source>
</evidence>
<gene>
    <name evidence="5" type="primary">accD2</name>
    <name evidence="5" type="ordered locus">CRES_1752</name>
</gene>
<dbReference type="InterPro" id="IPR034733">
    <property type="entry name" value="AcCoA_carboxyl_beta"/>
</dbReference>
<feature type="domain" description="CoA carboxyltransferase N-terminal" evidence="3">
    <location>
        <begin position="8"/>
        <end position="204"/>
    </location>
</feature>
<dbReference type="SUPFAM" id="SSF52096">
    <property type="entry name" value="ClpP/crotonase"/>
    <property type="match status" value="2"/>
</dbReference>
<dbReference type="STRING" id="662755.CRES_1752"/>
<dbReference type="EC" id="6.4.1.3" evidence="5"/>
<evidence type="ECO:0000256" key="1">
    <source>
        <dbReference type="ARBA" id="ARBA00006102"/>
    </source>
</evidence>
<dbReference type="GO" id="GO:0009317">
    <property type="term" value="C:acetyl-CoA carboxylase complex"/>
    <property type="evidence" value="ECO:0007669"/>
    <property type="project" value="TreeGrafter"/>
</dbReference>
<name>F8E1F2_CORRG</name>
<feature type="domain" description="CoA carboxyltransferase C-terminal" evidence="4">
    <location>
        <begin position="252"/>
        <end position="497"/>
    </location>
</feature>
<dbReference type="PROSITE" id="PS50989">
    <property type="entry name" value="COA_CT_CTER"/>
    <property type="match status" value="1"/>
</dbReference>
<dbReference type="GO" id="GO:0004658">
    <property type="term" value="F:propionyl-CoA carboxylase activity"/>
    <property type="evidence" value="ECO:0007669"/>
    <property type="project" value="UniProtKB-EC"/>
</dbReference>
<dbReference type="AlphaFoldDB" id="F8E1F2"/>
<dbReference type="EMBL" id="CP002857">
    <property type="protein sequence ID" value="AEI10104.1"/>
    <property type="molecule type" value="Genomic_DNA"/>
</dbReference>
<dbReference type="Gene3D" id="3.90.226.10">
    <property type="entry name" value="2-enoyl-CoA Hydratase, Chain A, domain 1"/>
    <property type="match status" value="2"/>
</dbReference>
<evidence type="ECO:0000313" key="5">
    <source>
        <dbReference type="EMBL" id="AEI10104.1"/>
    </source>
</evidence>
<reference evidence="5 6" key="1">
    <citation type="journal article" date="2012" name="BMC Genomics">
        <title>Complete genome sequence, lifestyle, and multi-drug resistance of the human pathogen Corynebacterium resistens DSM 45100 isolated from blood samples of a leukemia patient.</title>
        <authorList>
            <person name="Schroder J."/>
            <person name="Maus I."/>
            <person name="Meyer K."/>
            <person name="Wordemann S."/>
            <person name="Blom J."/>
            <person name="Jaenicke S."/>
            <person name="Schneider J."/>
            <person name="Trost E."/>
            <person name="Tauch A."/>
        </authorList>
    </citation>
    <scope>NUCLEOTIDE SEQUENCE [LARGE SCALE GENOMIC DNA]</scope>
    <source>
        <strain evidence="6">DSM 45100 / JCM 12819 / CCUG 50093 / GTC 2026 / SICGH 158</strain>
    </source>
</reference>
<evidence type="ECO:0000256" key="2">
    <source>
        <dbReference type="SAM" id="MobiDB-lite"/>
    </source>
</evidence>
<evidence type="ECO:0000313" key="6">
    <source>
        <dbReference type="Proteomes" id="UP000000492"/>
    </source>
</evidence>
<accession>F8E1F2</accession>
<sequence>MTATTDSTKPDMSTTAGKIADLRNRLAEARAPMGDDSIRARHDAGKLTARDRVEALLDEGSFVEIDALARHRSTAFGADKSRPLTDGVVSGHGTVDGRPVCVFSQDSTIFDGQLGETHGEKILKVMQLAVKSGTPLVGIYDGTGARLKEGMAALEYFSRIIAMQSQTSGVVPQIALVAGPVSGPTAHNVALADVVVEVAETGTISLSPGDAASSLSDATTGTSHIQAQDECAAVELVAEVLSYLPSNNRALPIREDDDDRQPAGGTADLNTFIPDRAAQPYSMATVVENIVDGGSFLGLQNQFAPHMVTGFARIEGRSVGIVANQPDQGAGAIDVDAAEKAARFIRLCDAFNVPLVTFVDSAGFTPDTEGVGQVRKTAKLFAAVAEASVGKIAVVTRKAYGSAYLAMGAKRLGTDLVFAWPTAEIAVAELEDLVAATGKDEARIAEDLINPYAAAERGLVDAVIAPADTRKQIADGLLLLERKAEDGYPRKYSNIPF</sequence>
<dbReference type="PROSITE" id="PS50980">
    <property type="entry name" value="COA_CT_NTER"/>
    <property type="match status" value="1"/>
</dbReference>
<dbReference type="RefSeq" id="WP_013889091.1">
    <property type="nucleotide sequence ID" value="NC_015673.1"/>
</dbReference>
<protein>
    <submittedName>
        <fullName evidence="5">Acyl-CoA carboxylase, beta subunit</fullName>
        <ecNumber evidence="5">6.4.1.3</ecNumber>
    </submittedName>
</protein>
<keyword evidence="6" id="KW-1185">Reference proteome</keyword>
<dbReference type="HOGENOM" id="CLU_018822_6_2_11"/>
<dbReference type="InterPro" id="IPR051047">
    <property type="entry name" value="AccD/PCCB"/>
</dbReference>